<dbReference type="EMBL" id="CP058532">
    <property type="protein sequence ID" value="QLG30104.1"/>
    <property type="molecule type" value="Genomic_DNA"/>
</dbReference>
<dbReference type="RefSeq" id="WP_179171678.1">
    <property type="nucleotide sequence ID" value="NZ_CP058532.1"/>
</dbReference>
<geneLocation type="plasmid" evidence="2 3">
    <name>unnamed3</name>
</geneLocation>
<keyword evidence="3" id="KW-1185">Reference proteome</keyword>
<feature type="region of interest" description="Disordered" evidence="1">
    <location>
        <begin position="73"/>
        <end position="92"/>
    </location>
</feature>
<reference evidence="2 3" key="1">
    <citation type="submission" date="2020-07" db="EMBL/GenBank/DDBJ databases">
        <title>Gai3-2, isolated from salt lake.</title>
        <authorList>
            <person name="Cui H."/>
            <person name="Shi X."/>
        </authorList>
    </citation>
    <scope>NUCLEOTIDE SEQUENCE [LARGE SCALE GENOMIC DNA]</scope>
    <source>
        <strain evidence="2 3">Gai3-2</strain>
        <plasmid evidence="2 3">unnamed3</plasmid>
    </source>
</reference>
<evidence type="ECO:0000256" key="1">
    <source>
        <dbReference type="SAM" id="MobiDB-lite"/>
    </source>
</evidence>
<sequence>MPVKSAVCGGCDRATRIAYELEGRRPGEEKEIGPDVRWECKCGTTGRLWYDWVESEWRMWEGWRLAEPSSVRDVQRRDVGRGVSARAGHPLG</sequence>
<gene>
    <name evidence="2" type="ORF">HUG10_21190</name>
</gene>
<proteinExistence type="predicted"/>
<keyword evidence="2" id="KW-0614">Plasmid</keyword>
<dbReference type="GeneID" id="56031405"/>
<dbReference type="KEGG" id="halg:HUG10_21190"/>
<evidence type="ECO:0000313" key="2">
    <source>
        <dbReference type="EMBL" id="QLG30104.1"/>
    </source>
</evidence>
<organism evidence="2 3">
    <name type="scientific">Halorarum halophilum</name>
    <dbReference type="NCBI Taxonomy" id="2743090"/>
    <lineage>
        <taxon>Archaea</taxon>
        <taxon>Methanobacteriati</taxon>
        <taxon>Methanobacteriota</taxon>
        <taxon>Stenosarchaea group</taxon>
        <taxon>Halobacteria</taxon>
        <taxon>Halobacteriales</taxon>
        <taxon>Haloferacaceae</taxon>
        <taxon>Halorarum</taxon>
    </lineage>
</organism>
<dbReference type="AlphaFoldDB" id="A0A7D5GQ19"/>
<evidence type="ECO:0000313" key="3">
    <source>
        <dbReference type="Proteomes" id="UP000509750"/>
    </source>
</evidence>
<accession>A0A7D5GQ19</accession>
<name>A0A7D5GQ19_9EURY</name>
<dbReference type="Proteomes" id="UP000509750">
    <property type="component" value="Plasmid unnamed3"/>
</dbReference>
<protein>
    <submittedName>
        <fullName evidence="2">Uncharacterized protein</fullName>
    </submittedName>
</protein>